<feature type="coiled-coil region" evidence="1">
    <location>
        <begin position="61"/>
        <end position="117"/>
    </location>
</feature>
<evidence type="ECO:0000313" key="4">
    <source>
        <dbReference type="EMBL" id="KAF9877985.1"/>
    </source>
</evidence>
<proteinExistence type="predicted"/>
<feature type="compositionally biased region" description="Low complexity" evidence="2">
    <location>
        <begin position="133"/>
        <end position="146"/>
    </location>
</feature>
<protein>
    <recommendedName>
        <fullName evidence="6">Cell wall protein</fullName>
    </recommendedName>
</protein>
<dbReference type="OrthoDB" id="4851554at2759"/>
<sequence length="372" mass="35928">MQSKIFSAAVAALALTSSVNAAAVDTRQNNVIVIQPASIVGPTIAFDPSALGLEALVYRALDQLRDDITRTSALITELNKAFYANLDAKKAQADAVVKQVQENANNIRIKLESLTGTIQGKIDALPKQIPAAPTAPTLPAVPTLPTGGSGGGSGGGGAGGAGGPGAAVTSVVNGVTTIIGGIPTAVAGGIVSTAVANAGGAANSAAGAAGAAASSAVAAGGAAGSAAAGAAQGAAGTAVAAAGGAVNTVVAEVPGAVSTAIGTVGGIVDRVDAVLAAARTLNSQARSQINQVGSYLETLITPTIGQIKTESAKSIANSFKQISTATDTFFVVVLAAAENGQGTSAVLIQRITAAKVSLNPTFILGISPDVTF</sequence>
<evidence type="ECO:0000256" key="3">
    <source>
        <dbReference type="SAM" id="SignalP"/>
    </source>
</evidence>
<keyword evidence="5" id="KW-1185">Reference proteome</keyword>
<reference evidence="4" key="2">
    <citation type="submission" date="2020-11" db="EMBL/GenBank/DDBJ databases">
        <title>Whole genome sequencing of Colletotrichum sp.</title>
        <authorList>
            <person name="Li H."/>
        </authorList>
    </citation>
    <scope>NUCLEOTIDE SEQUENCE</scope>
    <source>
        <strain evidence="4">CkLH20</strain>
    </source>
</reference>
<organism evidence="4 5">
    <name type="scientific">Colletotrichum karsti</name>
    <dbReference type="NCBI Taxonomy" id="1095194"/>
    <lineage>
        <taxon>Eukaryota</taxon>
        <taxon>Fungi</taxon>
        <taxon>Dikarya</taxon>
        <taxon>Ascomycota</taxon>
        <taxon>Pezizomycotina</taxon>
        <taxon>Sordariomycetes</taxon>
        <taxon>Hypocreomycetidae</taxon>
        <taxon>Glomerellales</taxon>
        <taxon>Glomerellaceae</taxon>
        <taxon>Colletotrichum</taxon>
        <taxon>Colletotrichum boninense species complex</taxon>
    </lineage>
</organism>
<feature type="chain" id="PRO_5040109719" description="Cell wall protein" evidence="3">
    <location>
        <begin position="22"/>
        <end position="372"/>
    </location>
</feature>
<evidence type="ECO:0000256" key="1">
    <source>
        <dbReference type="SAM" id="Coils"/>
    </source>
</evidence>
<dbReference type="Proteomes" id="UP000781932">
    <property type="component" value="Unassembled WGS sequence"/>
</dbReference>
<name>A0A9P6I8N7_9PEZI</name>
<keyword evidence="1" id="KW-0175">Coiled coil</keyword>
<dbReference type="GeneID" id="62160354"/>
<gene>
    <name evidence="4" type="ORF">CkaCkLH20_04561</name>
</gene>
<feature type="signal peptide" evidence="3">
    <location>
        <begin position="1"/>
        <end position="21"/>
    </location>
</feature>
<evidence type="ECO:0008006" key="6">
    <source>
        <dbReference type="Google" id="ProtNLM"/>
    </source>
</evidence>
<reference evidence="4" key="1">
    <citation type="submission" date="2020-03" db="EMBL/GenBank/DDBJ databases">
        <authorList>
            <person name="He L."/>
        </authorList>
    </citation>
    <scope>NUCLEOTIDE SEQUENCE</scope>
    <source>
        <strain evidence="4">CkLH20</strain>
    </source>
</reference>
<evidence type="ECO:0000256" key="2">
    <source>
        <dbReference type="SAM" id="MobiDB-lite"/>
    </source>
</evidence>
<dbReference type="RefSeq" id="XP_038747446.1">
    <property type="nucleotide sequence ID" value="XM_038887280.1"/>
</dbReference>
<keyword evidence="3" id="KW-0732">Signal</keyword>
<evidence type="ECO:0000313" key="5">
    <source>
        <dbReference type="Proteomes" id="UP000781932"/>
    </source>
</evidence>
<dbReference type="EMBL" id="JAATWM020000012">
    <property type="protein sequence ID" value="KAF9877985.1"/>
    <property type="molecule type" value="Genomic_DNA"/>
</dbReference>
<accession>A0A9P6I8N7</accession>
<comment type="caution">
    <text evidence="4">The sequence shown here is derived from an EMBL/GenBank/DDBJ whole genome shotgun (WGS) entry which is preliminary data.</text>
</comment>
<feature type="compositionally biased region" description="Gly residues" evidence="2">
    <location>
        <begin position="147"/>
        <end position="160"/>
    </location>
</feature>
<dbReference type="AlphaFoldDB" id="A0A9P6I8N7"/>
<feature type="region of interest" description="Disordered" evidence="2">
    <location>
        <begin position="133"/>
        <end position="160"/>
    </location>
</feature>